<reference evidence="9 10" key="1">
    <citation type="submission" date="2016-08" db="EMBL/GenBank/DDBJ databases">
        <authorList>
            <consortium name="Lentinula edodes genome sequencing consortium"/>
            <person name="Sakamoto Y."/>
            <person name="Nakade K."/>
            <person name="Sato S."/>
            <person name="Yoshida Y."/>
            <person name="Miyazaki K."/>
            <person name="Natsume S."/>
            <person name="Konno N."/>
        </authorList>
    </citation>
    <scope>NUCLEOTIDE SEQUENCE [LARGE SCALE GENOMIC DNA]</scope>
    <source>
        <strain evidence="9 10">NBRC 111202</strain>
    </source>
</reference>
<feature type="transmembrane region" description="Helical" evidence="7">
    <location>
        <begin position="16"/>
        <end position="36"/>
    </location>
</feature>
<dbReference type="Pfam" id="PF00010">
    <property type="entry name" value="HLH"/>
    <property type="match status" value="1"/>
</dbReference>
<protein>
    <recommendedName>
        <fullName evidence="8">BHLH domain-containing protein</fullName>
    </recommendedName>
</protein>
<keyword evidence="4" id="KW-0804">Transcription</keyword>
<comment type="subcellular location">
    <subcellularLocation>
        <location evidence="1">Nucleus</location>
    </subcellularLocation>
</comment>
<evidence type="ECO:0000259" key="8">
    <source>
        <dbReference type="PROSITE" id="PS50888"/>
    </source>
</evidence>
<evidence type="ECO:0000256" key="5">
    <source>
        <dbReference type="ARBA" id="ARBA00023242"/>
    </source>
</evidence>
<dbReference type="PANTHER" id="PTHR15741:SF27">
    <property type="entry name" value="TRANSCRIPTION FACTOR AP-4"/>
    <property type="match status" value="1"/>
</dbReference>
<accession>A0A1Q3EH69</accession>
<evidence type="ECO:0000313" key="10">
    <source>
        <dbReference type="Proteomes" id="UP000188533"/>
    </source>
</evidence>
<evidence type="ECO:0000256" key="1">
    <source>
        <dbReference type="ARBA" id="ARBA00004123"/>
    </source>
</evidence>
<dbReference type="PANTHER" id="PTHR15741">
    <property type="entry name" value="BASIC HELIX-LOOP-HELIX ZIP TRANSCRIPTION FACTOR"/>
    <property type="match status" value="1"/>
</dbReference>
<feature type="transmembrane region" description="Helical" evidence="7">
    <location>
        <begin position="227"/>
        <end position="255"/>
    </location>
</feature>
<dbReference type="GO" id="GO:0000978">
    <property type="term" value="F:RNA polymerase II cis-regulatory region sequence-specific DNA binding"/>
    <property type="evidence" value="ECO:0007669"/>
    <property type="project" value="TreeGrafter"/>
</dbReference>
<dbReference type="SUPFAM" id="SSF47459">
    <property type="entry name" value="HLH, helix-loop-helix DNA-binding domain"/>
    <property type="match status" value="1"/>
</dbReference>
<dbReference type="GO" id="GO:0000981">
    <property type="term" value="F:DNA-binding transcription factor activity, RNA polymerase II-specific"/>
    <property type="evidence" value="ECO:0007669"/>
    <property type="project" value="TreeGrafter"/>
</dbReference>
<dbReference type="STRING" id="5353.A0A1Q3EH69"/>
<dbReference type="GO" id="GO:0005634">
    <property type="term" value="C:nucleus"/>
    <property type="evidence" value="ECO:0007669"/>
    <property type="project" value="UniProtKB-SubCell"/>
</dbReference>
<organism evidence="9 10">
    <name type="scientific">Lentinula edodes</name>
    <name type="common">Shiitake mushroom</name>
    <name type="synonym">Lentinus edodes</name>
    <dbReference type="NCBI Taxonomy" id="5353"/>
    <lineage>
        <taxon>Eukaryota</taxon>
        <taxon>Fungi</taxon>
        <taxon>Dikarya</taxon>
        <taxon>Basidiomycota</taxon>
        <taxon>Agaricomycotina</taxon>
        <taxon>Agaricomycetes</taxon>
        <taxon>Agaricomycetidae</taxon>
        <taxon>Agaricales</taxon>
        <taxon>Marasmiineae</taxon>
        <taxon>Omphalotaceae</taxon>
        <taxon>Lentinula</taxon>
    </lineage>
</organism>
<dbReference type="EMBL" id="BDGU01000328">
    <property type="protein sequence ID" value="GAW06567.1"/>
    <property type="molecule type" value="Genomic_DNA"/>
</dbReference>
<evidence type="ECO:0000256" key="7">
    <source>
        <dbReference type="SAM" id="Phobius"/>
    </source>
</evidence>
<dbReference type="AlphaFoldDB" id="A0A1Q3EH69"/>
<keyword evidence="3" id="KW-0238">DNA-binding</keyword>
<dbReference type="GO" id="GO:0046983">
    <property type="term" value="F:protein dimerization activity"/>
    <property type="evidence" value="ECO:0007669"/>
    <property type="project" value="InterPro"/>
</dbReference>
<keyword evidence="2" id="KW-0805">Transcription regulation</keyword>
<evidence type="ECO:0000256" key="6">
    <source>
        <dbReference type="SAM" id="MobiDB-lite"/>
    </source>
</evidence>
<feature type="transmembrane region" description="Helical" evidence="7">
    <location>
        <begin position="190"/>
        <end position="207"/>
    </location>
</feature>
<evidence type="ECO:0000256" key="4">
    <source>
        <dbReference type="ARBA" id="ARBA00023163"/>
    </source>
</evidence>
<sequence length="553" mass="61611">MWCDNCLLVLPLRGGAMAWAIIIALYSIAGGIFLLIRGQFLFFEADEWYVYGGVGLAVAFVAVIDIFALSNRSYIWTRVCKFLWPFIIVISAVRAILMIVELNRGQDHIIWECQNGGQLYSSNATTISTTSDDSTTFPAGFCAAGFSSIYVVFIVSLLVDLVFQIYMYFMTWRYQKRLEHYSSMKGPYAGGYYNAFMVLEVYVLFFLRPFPPSETYLEAVVAQHLKLFASLYLLASYILIRTHLFLVCCISLIYIPLEMSLDFESTLSHSSFMEPMESPSFLLDSSMDYLQYPTTTPPSPPSYSSALGLSNTTSSPMTFHTVPLSSLGEYGYAPVSFSPRPYTPADNASISPPTLTYSLSNADASSDDQHSGRHSRGSNPSPPPSVPYAATVPRSHRFNPIGVPPPTRTSARTAATKRRNSKTANEDSDDPEEEEYQQSTGSVDPRREAVRRQRIESEQKRRDELRDGYARLKSTLPSINQKSSKVTLLDRAASHIKYLDAVRNRLETQLKAADDEVSRLRNVNEALMLGTANQRHAAAAMAAVNAGMVPTSF</sequence>
<dbReference type="PROSITE" id="PS50888">
    <property type="entry name" value="BHLH"/>
    <property type="match status" value="1"/>
</dbReference>
<dbReference type="SMART" id="SM00353">
    <property type="entry name" value="HLH"/>
    <property type="match status" value="1"/>
</dbReference>
<comment type="caution">
    <text evidence="9">The sequence shown here is derived from an EMBL/GenBank/DDBJ whole genome shotgun (WGS) entry which is preliminary data.</text>
</comment>
<feature type="region of interest" description="Disordered" evidence="6">
    <location>
        <begin position="344"/>
        <end position="463"/>
    </location>
</feature>
<keyword evidence="7" id="KW-1133">Transmembrane helix</keyword>
<gene>
    <name evidence="9" type="ORF">LENED_008501</name>
</gene>
<keyword evidence="5" id="KW-0539">Nucleus</keyword>
<feature type="compositionally biased region" description="Acidic residues" evidence="6">
    <location>
        <begin position="426"/>
        <end position="436"/>
    </location>
</feature>
<feature type="transmembrane region" description="Helical" evidence="7">
    <location>
        <begin position="149"/>
        <end position="169"/>
    </location>
</feature>
<dbReference type="Proteomes" id="UP000188533">
    <property type="component" value="Unassembled WGS sequence"/>
</dbReference>
<evidence type="ECO:0000256" key="3">
    <source>
        <dbReference type="ARBA" id="ARBA00023125"/>
    </source>
</evidence>
<name>A0A1Q3EH69_LENED</name>
<dbReference type="InterPro" id="IPR036638">
    <property type="entry name" value="HLH_DNA-bd_sf"/>
</dbReference>
<keyword evidence="10" id="KW-1185">Reference proteome</keyword>
<dbReference type="Gene3D" id="4.10.280.10">
    <property type="entry name" value="Helix-loop-helix DNA-binding domain"/>
    <property type="match status" value="1"/>
</dbReference>
<keyword evidence="7" id="KW-0812">Transmembrane</keyword>
<keyword evidence="7" id="KW-0472">Membrane</keyword>
<reference evidence="9 10" key="2">
    <citation type="submission" date="2017-02" db="EMBL/GenBank/DDBJ databases">
        <title>A genome survey and senescence transcriptome analysis in Lentinula edodes.</title>
        <authorList>
            <person name="Sakamoto Y."/>
            <person name="Nakade K."/>
            <person name="Sato S."/>
            <person name="Yoshida Y."/>
            <person name="Miyazaki K."/>
            <person name="Natsume S."/>
            <person name="Konno N."/>
        </authorList>
    </citation>
    <scope>NUCLEOTIDE SEQUENCE [LARGE SCALE GENOMIC DNA]</scope>
    <source>
        <strain evidence="9 10">NBRC 111202</strain>
    </source>
</reference>
<feature type="compositionally biased region" description="Polar residues" evidence="6">
    <location>
        <begin position="346"/>
        <end position="364"/>
    </location>
</feature>
<feature type="compositionally biased region" description="Basic and acidic residues" evidence="6">
    <location>
        <begin position="444"/>
        <end position="463"/>
    </location>
</feature>
<evidence type="ECO:0000256" key="2">
    <source>
        <dbReference type="ARBA" id="ARBA00023015"/>
    </source>
</evidence>
<dbReference type="InterPro" id="IPR052207">
    <property type="entry name" value="Max-like/E-box_TFs"/>
</dbReference>
<evidence type="ECO:0000313" key="9">
    <source>
        <dbReference type="EMBL" id="GAW06567.1"/>
    </source>
</evidence>
<feature type="transmembrane region" description="Helical" evidence="7">
    <location>
        <begin position="48"/>
        <end position="70"/>
    </location>
</feature>
<dbReference type="InterPro" id="IPR011598">
    <property type="entry name" value="bHLH_dom"/>
</dbReference>
<proteinExistence type="predicted"/>
<feature type="transmembrane region" description="Helical" evidence="7">
    <location>
        <begin position="82"/>
        <end position="100"/>
    </location>
</feature>
<feature type="domain" description="BHLH" evidence="8">
    <location>
        <begin position="449"/>
        <end position="499"/>
    </location>
</feature>